<dbReference type="EMBL" id="JAVYJV010000016">
    <property type="protein sequence ID" value="KAK4350154.1"/>
    <property type="molecule type" value="Genomic_DNA"/>
</dbReference>
<dbReference type="PANTHER" id="PTHR33181">
    <property type="entry name" value="OS01G0778500 PROTEIN"/>
    <property type="match status" value="1"/>
</dbReference>
<dbReference type="PANTHER" id="PTHR33181:SF19">
    <property type="entry name" value="OS04G0658200 PROTEIN"/>
    <property type="match status" value="1"/>
</dbReference>
<gene>
    <name evidence="1" type="ORF">RND71_029467</name>
</gene>
<evidence type="ECO:0000313" key="1">
    <source>
        <dbReference type="EMBL" id="KAK4350154.1"/>
    </source>
</evidence>
<protein>
    <submittedName>
        <fullName evidence="1">Uncharacterized protein</fullName>
    </submittedName>
</protein>
<reference evidence="1" key="1">
    <citation type="submission" date="2023-12" db="EMBL/GenBank/DDBJ databases">
        <title>Genome assembly of Anisodus tanguticus.</title>
        <authorList>
            <person name="Wang Y.-J."/>
        </authorList>
    </citation>
    <scope>NUCLEOTIDE SEQUENCE</scope>
    <source>
        <strain evidence="1">KB-2021</strain>
        <tissue evidence="1">Leaf</tissue>
    </source>
</reference>
<dbReference type="AlphaFoldDB" id="A0AAE1V6B5"/>
<dbReference type="Proteomes" id="UP001291623">
    <property type="component" value="Unassembled WGS sequence"/>
</dbReference>
<keyword evidence="2" id="KW-1185">Reference proteome</keyword>
<comment type="caution">
    <text evidence="1">The sequence shown here is derived from an EMBL/GenBank/DDBJ whole genome shotgun (WGS) entry which is preliminary data.</text>
</comment>
<evidence type="ECO:0000313" key="2">
    <source>
        <dbReference type="Proteomes" id="UP001291623"/>
    </source>
</evidence>
<accession>A0AAE1V6B5</accession>
<proteinExistence type="predicted"/>
<name>A0AAE1V6B5_9SOLA</name>
<organism evidence="1 2">
    <name type="scientific">Anisodus tanguticus</name>
    <dbReference type="NCBI Taxonomy" id="243964"/>
    <lineage>
        <taxon>Eukaryota</taxon>
        <taxon>Viridiplantae</taxon>
        <taxon>Streptophyta</taxon>
        <taxon>Embryophyta</taxon>
        <taxon>Tracheophyta</taxon>
        <taxon>Spermatophyta</taxon>
        <taxon>Magnoliopsida</taxon>
        <taxon>eudicotyledons</taxon>
        <taxon>Gunneridae</taxon>
        <taxon>Pentapetalae</taxon>
        <taxon>asterids</taxon>
        <taxon>lamiids</taxon>
        <taxon>Solanales</taxon>
        <taxon>Solanaceae</taxon>
        <taxon>Solanoideae</taxon>
        <taxon>Hyoscyameae</taxon>
        <taxon>Anisodus</taxon>
    </lineage>
</organism>
<sequence length="150" mass="17474">MILLNRLGGRCRRKKLKVMDDWWHKMVFPVRRVWFAVSARVKARKNVTGFDGAVSGWELGGVVVKMEGEYAHEVMGLSRGNNQGAGLLKLRDDIQTCGYEDVQVMWEMLRKNESEVTPRHHKRKRRPLWRIFVWSTHSANSSFSSEHAHQ</sequence>